<accession>A0ABS8WVZ6</accession>
<evidence type="ECO:0000256" key="2">
    <source>
        <dbReference type="SAM" id="MobiDB-lite"/>
    </source>
</evidence>
<organism evidence="3 4">
    <name type="scientific">Datura stramonium</name>
    <name type="common">Jimsonweed</name>
    <name type="synonym">Common thornapple</name>
    <dbReference type="NCBI Taxonomy" id="4076"/>
    <lineage>
        <taxon>Eukaryota</taxon>
        <taxon>Viridiplantae</taxon>
        <taxon>Streptophyta</taxon>
        <taxon>Embryophyta</taxon>
        <taxon>Tracheophyta</taxon>
        <taxon>Spermatophyta</taxon>
        <taxon>Magnoliopsida</taxon>
        <taxon>eudicotyledons</taxon>
        <taxon>Gunneridae</taxon>
        <taxon>Pentapetalae</taxon>
        <taxon>asterids</taxon>
        <taxon>lamiids</taxon>
        <taxon>Solanales</taxon>
        <taxon>Solanaceae</taxon>
        <taxon>Solanoideae</taxon>
        <taxon>Datureae</taxon>
        <taxon>Datura</taxon>
    </lineage>
</organism>
<evidence type="ECO:0000313" key="4">
    <source>
        <dbReference type="Proteomes" id="UP000823775"/>
    </source>
</evidence>
<keyword evidence="4" id="KW-1185">Reference proteome</keyword>
<comment type="caution">
    <text evidence="3">The sequence shown here is derived from an EMBL/GenBank/DDBJ whole genome shotgun (WGS) entry which is preliminary data.</text>
</comment>
<keyword evidence="1" id="KW-0175">Coiled coil</keyword>
<dbReference type="EMBL" id="JACEIK010015861">
    <property type="protein sequence ID" value="MCE3217144.1"/>
    <property type="molecule type" value="Genomic_DNA"/>
</dbReference>
<evidence type="ECO:0000256" key="1">
    <source>
        <dbReference type="SAM" id="Coils"/>
    </source>
</evidence>
<dbReference type="Proteomes" id="UP000823775">
    <property type="component" value="Unassembled WGS sequence"/>
</dbReference>
<reference evidence="3 4" key="1">
    <citation type="journal article" date="2021" name="BMC Genomics">
        <title>Datura genome reveals duplications of psychoactive alkaloid biosynthetic genes and high mutation rate following tissue culture.</title>
        <authorList>
            <person name="Rajewski A."/>
            <person name="Carter-House D."/>
            <person name="Stajich J."/>
            <person name="Litt A."/>
        </authorList>
    </citation>
    <scope>NUCLEOTIDE SEQUENCE [LARGE SCALE GENOMIC DNA]</scope>
    <source>
        <strain evidence="3">AR-01</strain>
    </source>
</reference>
<protein>
    <submittedName>
        <fullName evidence="3">Uncharacterized protein</fullName>
    </submittedName>
</protein>
<evidence type="ECO:0000313" key="3">
    <source>
        <dbReference type="EMBL" id="MCE3217144.1"/>
    </source>
</evidence>
<proteinExistence type="predicted"/>
<feature type="coiled-coil region" evidence="1">
    <location>
        <begin position="357"/>
        <end position="440"/>
    </location>
</feature>
<feature type="non-terminal residue" evidence="3">
    <location>
        <position position="1"/>
    </location>
</feature>
<sequence>PWPPLRNTLHVTNWTSECKPTTARSSQTWSLQAPHHRYTNIASPLPSLGRRIFRGDIRWGETIVFEAGPTSTKISEVAPQGCSNATPKTGNSSASMVMLSEQCKGKEPQLLIEVPTEQAYDQDTQGGKDSFPLSIVAHDSKKRSFWGESTSSHKDRCWKKVRSSNKSGDANLVVLEIPNNVDSPSRTLTVPFKEESGESVSGPNPIKSSPTSKMEKEATSIRRDGVRARLSSDLQRHPTVAVFLFDGKKVILNYQNMFISELWSVIRGKLSGSDVDCASSIKEEVQVILEEMNGKDVDVSPLMRLMKSFFELTATYDQARSTLHDKDMEDARKKLSIAAGECLSNFMFEEHEKIEKASSIRQSLSKVKEEIENLCQKEKDLEVLLEATEKEIEEAKLGVSTAEKDFDSCNDANLLNDDDLTDLEQKRERLEAMRQDLINYKLCLD</sequence>
<name>A0ABS8WVZ6_DATST</name>
<feature type="region of interest" description="Disordered" evidence="2">
    <location>
        <begin position="191"/>
        <end position="219"/>
    </location>
</feature>
<gene>
    <name evidence="3" type="ORF">HAX54_010567</name>
</gene>
<feature type="compositionally biased region" description="Polar residues" evidence="2">
    <location>
        <begin position="198"/>
        <end position="212"/>
    </location>
</feature>